<keyword evidence="3" id="KW-1185">Reference proteome</keyword>
<dbReference type="AlphaFoldDB" id="A0A4Q0XGJ3"/>
<dbReference type="Proteomes" id="UP000289792">
    <property type="component" value="Unassembled WGS sequence"/>
</dbReference>
<dbReference type="InterPro" id="IPR032774">
    <property type="entry name" value="WG_beta_rep"/>
</dbReference>
<proteinExistence type="predicted"/>
<comment type="caution">
    <text evidence="2">The sequence shown here is derived from an EMBL/GenBank/DDBJ whole genome shotgun (WGS) entry which is preliminary data.</text>
</comment>
<accession>A0A4Q0XGJ3</accession>
<keyword evidence="1" id="KW-0732">Signal</keyword>
<dbReference type="Pfam" id="PF14903">
    <property type="entry name" value="WG_beta_rep"/>
    <property type="match status" value="2"/>
</dbReference>
<protein>
    <submittedName>
        <fullName evidence="2">WG repeat-containing protein</fullName>
    </submittedName>
</protein>
<reference evidence="2 3" key="1">
    <citation type="submission" date="2019-01" db="EMBL/GenBank/DDBJ databases">
        <title>Genome sequence of the Antarctic species Gelidibacter gilvus ACAM 158(T).</title>
        <authorList>
            <person name="Bowman J.P."/>
        </authorList>
    </citation>
    <scope>NUCLEOTIDE SEQUENCE [LARGE SCALE GENOMIC DNA]</scope>
    <source>
        <strain evidence="2 3">IC158</strain>
    </source>
</reference>
<dbReference type="EMBL" id="SDDZ01000007">
    <property type="protein sequence ID" value="RXJ49447.1"/>
    <property type="molecule type" value="Genomic_DNA"/>
</dbReference>
<organism evidence="2 3">
    <name type="scientific">Gelidibacter gilvus</name>
    <dbReference type="NCBI Taxonomy" id="59602"/>
    <lineage>
        <taxon>Bacteria</taxon>
        <taxon>Pseudomonadati</taxon>
        <taxon>Bacteroidota</taxon>
        <taxon>Flavobacteriia</taxon>
        <taxon>Flavobacteriales</taxon>
        <taxon>Flavobacteriaceae</taxon>
        <taxon>Gelidibacter</taxon>
    </lineage>
</organism>
<evidence type="ECO:0000256" key="1">
    <source>
        <dbReference type="SAM" id="SignalP"/>
    </source>
</evidence>
<evidence type="ECO:0000313" key="3">
    <source>
        <dbReference type="Proteomes" id="UP000289792"/>
    </source>
</evidence>
<feature type="signal peptide" evidence="1">
    <location>
        <begin position="1"/>
        <end position="21"/>
    </location>
</feature>
<sequence>MIMKRSHFLSFLMLVFTSVLYSQSMVDADFVSPMNDEMVAVKKGSQWGFVNSEGNFVINFRDDLVITKTADGSFPIFHNGRSLITQRKDGINYYGYIDRSGKTVIEPQYLNATNFKDDAAIVLVLRRNELSQNIALNKPVVNYDYFEVAINPNGEVITYLTQEPVHITLSAESLRKPPAIYSKALSNTMFAVMNAQKKWSILKVE</sequence>
<dbReference type="OrthoDB" id="5464673at2"/>
<evidence type="ECO:0000313" key="2">
    <source>
        <dbReference type="EMBL" id="RXJ49447.1"/>
    </source>
</evidence>
<gene>
    <name evidence="2" type="ORF">ESZ48_12600</name>
</gene>
<name>A0A4Q0XGJ3_9FLAO</name>
<feature type="chain" id="PRO_5020845564" evidence="1">
    <location>
        <begin position="22"/>
        <end position="205"/>
    </location>
</feature>